<reference evidence="4" key="1">
    <citation type="journal article" date="2021" name="Front. Microbiol.">
        <title>Comprehensive Comparative Genomics and Phenotyping of Methylobacterium Species.</title>
        <authorList>
            <person name="Alessa O."/>
            <person name="Ogura Y."/>
            <person name="Fujitani Y."/>
            <person name="Takami H."/>
            <person name="Hayashi T."/>
            <person name="Sahin N."/>
            <person name="Tani A."/>
        </authorList>
    </citation>
    <scope>NUCLEOTIDE SEQUENCE</scope>
    <source>
        <strain evidence="4">DSM 19015</strain>
    </source>
</reference>
<gene>
    <name evidence="4" type="ORF">OCOJLMKI_2727</name>
</gene>
<keyword evidence="3" id="KW-0560">Oxidoreductase</keyword>
<evidence type="ECO:0000256" key="1">
    <source>
        <dbReference type="ARBA" id="ARBA00022630"/>
    </source>
</evidence>
<dbReference type="Gene3D" id="3.50.50.60">
    <property type="entry name" value="FAD/NAD(P)-binding domain"/>
    <property type="match status" value="3"/>
</dbReference>
<dbReference type="InterPro" id="IPR036188">
    <property type="entry name" value="FAD/NAD-bd_sf"/>
</dbReference>
<evidence type="ECO:0000313" key="4">
    <source>
        <dbReference type="EMBL" id="GJD95514.1"/>
    </source>
</evidence>
<keyword evidence="4" id="KW-0503">Monooxygenase</keyword>
<dbReference type="PANTHER" id="PTHR42877">
    <property type="entry name" value="L-ORNITHINE N(5)-MONOOXYGENASE-RELATED"/>
    <property type="match status" value="1"/>
</dbReference>
<dbReference type="PANTHER" id="PTHR42877:SF4">
    <property type="entry name" value="FAD_NAD(P)-BINDING DOMAIN-CONTAINING PROTEIN-RELATED"/>
    <property type="match status" value="1"/>
</dbReference>
<evidence type="ECO:0000313" key="5">
    <source>
        <dbReference type="Proteomes" id="UP001055125"/>
    </source>
</evidence>
<name>A0ABQ4RXJ5_9HYPH</name>
<keyword evidence="5" id="KW-1185">Reference proteome</keyword>
<reference evidence="4" key="2">
    <citation type="submission" date="2021-08" db="EMBL/GenBank/DDBJ databases">
        <authorList>
            <person name="Tani A."/>
            <person name="Ola A."/>
            <person name="Ogura Y."/>
            <person name="Katsura K."/>
            <person name="Hayashi T."/>
        </authorList>
    </citation>
    <scope>NUCLEOTIDE SEQUENCE</scope>
    <source>
        <strain evidence="4">DSM 19015</strain>
    </source>
</reference>
<dbReference type="Proteomes" id="UP001055125">
    <property type="component" value="Unassembled WGS sequence"/>
</dbReference>
<dbReference type="Pfam" id="PF00743">
    <property type="entry name" value="FMO-like"/>
    <property type="match status" value="1"/>
</dbReference>
<keyword evidence="1" id="KW-0285">Flavoprotein</keyword>
<comment type="caution">
    <text evidence="4">The sequence shown here is derived from an EMBL/GenBank/DDBJ whole genome shotgun (WGS) entry which is preliminary data.</text>
</comment>
<accession>A0ABQ4RXJ5</accession>
<dbReference type="GO" id="GO:0004497">
    <property type="term" value="F:monooxygenase activity"/>
    <property type="evidence" value="ECO:0007669"/>
    <property type="project" value="UniProtKB-KW"/>
</dbReference>
<evidence type="ECO:0000256" key="3">
    <source>
        <dbReference type="ARBA" id="ARBA00023002"/>
    </source>
</evidence>
<dbReference type="EMBL" id="BPQP01000038">
    <property type="protein sequence ID" value="GJD95514.1"/>
    <property type="molecule type" value="Genomic_DNA"/>
</dbReference>
<protein>
    <submittedName>
        <fullName evidence="4">Baeyer-Villiger monooxygenase</fullName>
    </submittedName>
</protein>
<organism evidence="4 5">
    <name type="scientific">Methylobacterium iners</name>
    <dbReference type="NCBI Taxonomy" id="418707"/>
    <lineage>
        <taxon>Bacteria</taxon>
        <taxon>Pseudomonadati</taxon>
        <taxon>Pseudomonadota</taxon>
        <taxon>Alphaproteobacteria</taxon>
        <taxon>Hyphomicrobiales</taxon>
        <taxon>Methylobacteriaceae</taxon>
        <taxon>Methylobacterium</taxon>
    </lineage>
</organism>
<keyword evidence="2" id="KW-0274">FAD</keyword>
<sequence>MRLKAAGIDDFVVVDKNRDVGGTWFENTYPGAACDIESYLYSYSFLPNPDWSRKFAGQAEIQRYLAACARDQHLHPHLRLGTEIVGAVFDPVESVWRLSSAEGEVIAARILVPACGQLNRPSIPVLPGIESFTGPCFHSARWDPSFEARAKVVAVIGTGASAVQIVPELVPAAERVVLFQRSGAWVLPKGDRRFSRLERSLLRGFGLGRLYRTLIAGKNELRGVAFVRFPWMLAPMAWRVRRIIRRRVRSPEKRAALLPSYRIGCKRVLISDDWYSALDEDKVAIVSDAITAITSDGVVTADGRLHRADALILATGFAAANPLAGLNIVGDGGRALNEVWRDGASAYLGMTMPGFPNLFILYGPNTNLGHDSIVRMLEAQADYVVQAVQLLRDRGLRRLDVAPPAAHAFDGWVGAELKRTVWNATCPSWYKTAEGRITNNWPGLVSRFRAMTRRLKLEDYDLRS</sequence>
<evidence type="ECO:0000256" key="2">
    <source>
        <dbReference type="ARBA" id="ARBA00022827"/>
    </source>
</evidence>
<dbReference type="SUPFAM" id="SSF51905">
    <property type="entry name" value="FAD/NAD(P)-binding domain"/>
    <property type="match status" value="1"/>
</dbReference>
<dbReference type="InterPro" id="IPR020946">
    <property type="entry name" value="Flavin_mOase-like"/>
</dbReference>
<proteinExistence type="predicted"/>
<dbReference type="InterPro" id="IPR051209">
    <property type="entry name" value="FAD-bind_Monooxygenase_sf"/>
</dbReference>